<keyword evidence="4" id="KW-1185">Reference proteome</keyword>
<organism evidence="3 4">
    <name type="scientific">Hyunsoonleella aestuarii</name>
    <dbReference type="NCBI Taxonomy" id="912802"/>
    <lineage>
        <taxon>Bacteria</taxon>
        <taxon>Pseudomonadati</taxon>
        <taxon>Bacteroidota</taxon>
        <taxon>Flavobacteriia</taxon>
        <taxon>Flavobacteriales</taxon>
        <taxon>Flavobacteriaceae</taxon>
    </lineage>
</organism>
<dbReference type="PANTHER" id="PTHR30160:SF7">
    <property type="entry name" value="ADP-HEPTOSE--LPS HEPTOSYLTRANSFERASE 2"/>
    <property type="match status" value="1"/>
</dbReference>
<dbReference type="CDD" id="cd03789">
    <property type="entry name" value="GT9_LPS_heptosyltransferase"/>
    <property type="match status" value="1"/>
</dbReference>
<protein>
    <submittedName>
        <fullName evidence="3">Glycosyltransferase family 9 protein</fullName>
    </submittedName>
</protein>
<comment type="caution">
    <text evidence="3">The sequence shown here is derived from an EMBL/GenBank/DDBJ whole genome shotgun (WGS) entry which is preliminary data.</text>
</comment>
<dbReference type="Pfam" id="PF01075">
    <property type="entry name" value="Glyco_transf_9"/>
    <property type="match status" value="1"/>
</dbReference>
<name>A0ABP8EE82_9FLAO</name>
<gene>
    <name evidence="3" type="ORF">GCM10022257_26420</name>
</gene>
<dbReference type="SUPFAM" id="SSF53756">
    <property type="entry name" value="UDP-Glycosyltransferase/glycogen phosphorylase"/>
    <property type="match status" value="1"/>
</dbReference>
<evidence type="ECO:0000256" key="2">
    <source>
        <dbReference type="ARBA" id="ARBA00022679"/>
    </source>
</evidence>
<dbReference type="EMBL" id="BAABAV010000003">
    <property type="protein sequence ID" value="GAA4270541.1"/>
    <property type="molecule type" value="Genomic_DNA"/>
</dbReference>
<evidence type="ECO:0000256" key="1">
    <source>
        <dbReference type="ARBA" id="ARBA00022676"/>
    </source>
</evidence>
<proteinExistence type="predicted"/>
<accession>A0ABP8EE82</accession>
<evidence type="ECO:0000313" key="3">
    <source>
        <dbReference type="EMBL" id="GAA4270541.1"/>
    </source>
</evidence>
<dbReference type="PANTHER" id="PTHR30160">
    <property type="entry name" value="TETRAACYLDISACCHARIDE 4'-KINASE-RELATED"/>
    <property type="match status" value="1"/>
</dbReference>
<evidence type="ECO:0000313" key="4">
    <source>
        <dbReference type="Proteomes" id="UP001500027"/>
    </source>
</evidence>
<reference evidence="4" key="1">
    <citation type="journal article" date="2019" name="Int. J. Syst. Evol. Microbiol.">
        <title>The Global Catalogue of Microorganisms (GCM) 10K type strain sequencing project: providing services to taxonomists for standard genome sequencing and annotation.</title>
        <authorList>
            <consortium name="The Broad Institute Genomics Platform"/>
            <consortium name="The Broad Institute Genome Sequencing Center for Infectious Disease"/>
            <person name="Wu L."/>
            <person name="Ma J."/>
        </authorList>
    </citation>
    <scope>NUCLEOTIDE SEQUENCE [LARGE SCALE GENOMIC DNA]</scope>
    <source>
        <strain evidence="4">JCM 17452</strain>
    </source>
</reference>
<dbReference type="Gene3D" id="3.40.50.2000">
    <property type="entry name" value="Glycogen Phosphorylase B"/>
    <property type="match status" value="2"/>
</dbReference>
<dbReference type="InterPro" id="IPR051199">
    <property type="entry name" value="LPS_LOS_Heptosyltrfase"/>
</dbReference>
<sequence>MIGDVLTSSILFNALREKYADAHLDYLINEHTFAVVENNPFIDNFIFFTKKEEDSIKALFKLANSVKNTNYDIVIDVYSKFSSNLISWYSGAKIRISKYKWYTSLIYTNTIKESSIAKTNAGLAIENRLQMLEPILKENSRIFKPAIHLKNEELINAKAFLETHNINLEHPIIMISVLGSGDNKTYPLPYMAKLIDVIVEKTNAQLLFNFIPKQEPDAKEVYNLCKESTRKKIYFDAYGKNLREFLSITQHCNALIGNEGGAVNMAKALSIPTFTIFSPWIQKDAWNMFEDGETNISIHLEDVKPEHYLGKSYKEMKKISEQLYNEFSPDQIIPKLNKFLKKF</sequence>
<dbReference type="Proteomes" id="UP001500027">
    <property type="component" value="Unassembled WGS sequence"/>
</dbReference>
<keyword evidence="2" id="KW-0808">Transferase</keyword>
<keyword evidence="1" id="KW-0328">Glycosyltransferase</keyword>
<dbReference type="InterPro" id="IPR002201">
    <property type="entry name" value="Glyco_trans_9"/>
</dbReference>